<comment type="caution">
    <text evidence="1">The sequence shown here is derived from an EMBL/GenBank/DDBJ whole genome shotgun (WGS) entry which is preliminary data.</text>
</comment>
<keyword evidence="2" id="KW-1185">Reference proteome</keyword>
<accession>A0ACB9NY44</accession>
<protein>
    <submittedName>
        <fullName evidence="1">Uncharacterized protein</fullName>
    </submittedName>
</protein>
<gene>
    <name evidence="1" type="ORF">MLD38_025397</name>
</gene>
<evidence type="ECO:0000313" key="2">
    <source>
        <dbReference type="Proteomes" id="UP001057402"/>
    </source>
</evidence>
<proteinExistence type="predicted"/>
<reference evidence="2" key="1">
    <citation type="journal article" date="2023" name="Front. Plant Sci.">
        <title>Chromosomal-level genome assembly of Melastoma candidum provides insights into trichome evolution.</title>
        <authorList>
            <person name="Zhong Y."/>
            <person name="Wu W."/>
            <person name="Sun C."/>
            <person name="Zou P."/>
            <person name="Liu Y."/>
            <person name="Dai S."/>
            <person name="Zhou R."/>
        </authorList>
    </citation>
    <scope>NUCLEOTIDE SEQUENCE [LARGE SCALE GENOMIC DNA]</scope>
</reference>
<sequence>MGEGGAMDFRDCDLLRFMTGIRTCAIFIDDTSALMVSFLVVYEGVWFLKGPRSHQEINMWTWFPVVSE</sequence>
<dbReference type="EMBL" id="CM042886">
    <property type="protein sequence ID" value="KAI4340577.1"/>
    <property type="molecule type" value="Genomic_DNA"/>
</dbReference>
<evidence type="ECO:0000313" key="1">
    <source>
        <dbReference type="EMBL" id="KAI4340577.1"/>
    </source>
</evidence>
<organism evidence="1 2">
    <name type="scientific">Melastoma candidum</name>
    <dbReference type="NCBI Taxonomy" id="119954"/>
    <lineage>
        <taxon>Eukaryota</taxon>
        <taxon>Viridiplantae</taxon>
        <taxon>Streptophyta</taxon>
        <taxon>Embryophyta</taxon>
        <taxon>Tracheophyta</taxon>
        <taxon>Spermatophyta</taxon>
        <taxon>Magnoliopsida</taxon>
        <taxon>eudicotyledons</taxon>
        <taxon>Gunneridae</taxon>
        <taxon>Pentapetalae</taxon>
        <taxon>rosids</taxon>
        <taxon>malvids</taxon>
        <taxon>Myrtales</taxon>
        <taxon>Melastomataceae</taxon>
        <taxon>Melastomatoideae</taxon>
        <taxon>Melastomateae</taxon>
        <taxon>Melastoma</taxon>
    </lineage>
</organism>
<dbReference type="Proteomes" id="UP001057402">
    <property type="component" value="Chromosome 7"/>
</dbReference>
<name>A0ACB9NY44_9MYRT</name>